<sequence length="290" mass="30748">MNILIADAFDAKLPERLAAFGTVSSDMATLGEAEVLLVRSKTKVDADLVARAPKLKLVIRGGVGMDNVDKKVCAEKGIKAVNTPRASSVAVAEMAMAFMVAIPARLIEAHTSMKEGKFLKNELKRTELFKKTLGLIGAGAIASEVAKRAQAFGMEVIAFDPFLKEHPIAKLVSLDELAAKADVISMHTPLTDETRGMVNAAFIAKMKDGAILINTGRGKCIVEADVVAALTSGKLRAYGTDVWPSDPPPADCPLLGAPNVFMAPHIGASSKENLGRIGDEVVLILQDFKA</sequence>
<dbReference type="RefSeq" id="WP_285575241.1">
    <property type="nucleotide sequence ID" value="NZ_BSDE01000004.1"/>
</dbReference>
<dbReference type="InterPro" id="IPR006139">
    <property type="entry name" value="D-isomer_2_OHA_DH_cat_dom"/>
</dbReference>
<proteinExistence type="inferred from homology"/>
<dbReference type="InterPro" id="IPR006140">
    <property type="entry name" value="D-isomer_DH_NAD-bd"/>
</dbReference>
<gene>
    <name evidence="4" type="ORF">GETHLI_22240</name>
</gene>
<dbReference type="PANTHER" id="PTHR42938:SF47">
    <property type="entry name" value="HYDROXYPYRUVATE REDUCTASE"/>
    <property type="match status" value="1"/>
</dbReference>
<organism evidence="4 5">
    <name type="scientific">Geothrix limicola</name>
    <dbReference type="NCBI Taxonomy" id="2927978"/>
    <lineage>
        <taxon>Bacteria</taxon>
        <taxon>Pseudomonadati</taxon>
        <taxon>Acidobacteriota</taxon>
        <taxon>Holophagae</taxon>
        <taxon>Holophagales</taxon>
        <taxon>Holophagaceae</taxon>
        <taxon>Geothrix</taxon>
    </lineage>
</organism>
<evidence type="ECO:0000313" key="5">
    <source>
        <dbReference type="Proteomes" id="UP001165069"/>
    </source>
</evidence>
<feature type="domain" description="D-isomer specific 2-hydroxyacid dehydrogenase NAD-binding" evidence="3">
    <location>
        <begin position="96"/>
        <end position="267"/>
    </location>
</feature>
<comment type="similarity">
    <text evidence="1">Belongs to the D-isomer specific 2-hydroxyacid dehydrogenase family.</text>
</comment>
<dbReference type="SUPFAM" id="SSF51735">
    <property type="entry name" value="NAD(P)-binding Rossmann-fold domains"/>
    <property type="match status" value="1"/>
</dbReference>
<reference evidence="4 5" key="1">
    <citation type="journal article" date="2023" name="Antonie Van Leeuwenhoek">
        <title>Mesoterricola silvestris gen. nov., sp. nov., Mesoterricola sediminis sp. nov., Geothrix oryzae sp. nov., Geothrix edaphica sp. nov., Geothrix rubra sp. nov., and Geothrix limicola sp. nov., six novel members of Acidobacteriota isolated from soils.</title>
        <authorList>
            <person name="Itoh H."/>
            <person name="Sugisawa Y."/>
            <person name="Mise K."/>
            <person name="Xu Z."/>
            <person name="Kuniyasu M."/>
            <person name="Ushijima N."/>
            <person name="Kawano K."/>
            <person name="Kobayashi E."/>
            <person name="Shiratori Y."/>
            <person name="Masuda Y."/>
            <person name="Senoo K."/>
        </authorList>
    </citation>
    <scope>NUCLEOTIDE SEQUENCE [LARGE SCALE GENOMIC DNA]</scope>
    <source>
        <strain evidence="4 5">Red804</strain>
    </source>
</reference>
<evidence type="ECO:0000313" key="4">
    <source>
        <dbReference type="EMBL" id="GLH73722.1"/>
    </source>
</evidence>
<accession>A0ABQ5QGE0</accession>
<dbReference type="Proteomes" id="UP001165069">
    <property type="component" value="Unassembled WGS sequence"/>
</dbReference>
<dbReference type="Gene3D" id="3.40.50.720">
    <property type="entry name" value="NAD(P)-binding Rossmann-like Domain"/>
    <property type="match status" value="2"/>
</dbReference>
<evidence type="ECO:0000259" key="3">
    <source>
        <dbReference type="Pfam" id="PF02826"/>
    </source>
</evidence>
<comment type="caution">
    <text evidence="4">The sequence shown here is derived from an EMBL/GenBank/DDBJ whole genome shotgun (WGS) entry which is preliminary data.</text>
</comment>
<keyword evidence="1" id="KW-0560">Oxidoreductase</keyword>
<evidence type="ECO:0000256" key="1">
    <source>
        <dbReference type="RuleBase" id="RU003719"/>
    </source>
</evidence>
<dbReference type="Pfam" id="PF02826">
    <property type="entry name" value="2-Hacid_dh_C"/>
    <property type="match status" value="1"/>
</dbReference>
<dbReference type="SUPFAM" id="SSF52283">
    <property type="entry name" value="Formate/glycerate dehydrogenase catalytic domain-like"/>
    <property type="match status" value="1"/>
</dbReference>
<dbReference type="EMBL" id="BSDE01000004">
    <property type="protein sequence ID" value="GLH73722.1"/>
    <property type="molecule type" value="Genomic_DNA"/>
</dbReference>
<evidence type="ECO:0000259" key="2">
    <source>
        <dbReference type="Pfam" id="PF00389"/>
    </source>
</evidence>
<dbReference type="Pfam" id="PF00389">
    <property type="entry name" value="2-Hacid_dh"/>
    <property type="match status" value="1"/>
</dbReference>
<protein>
    <submittedName>
        <fullName evidence="4">Hydroxypyruvate reductase</fullName>
    </submittedName>
</protein>
<feature type="domain" description="D-isomer specific 2-hydroxyacid dehydrogenase catalytic" evidence="2">
    <location>
        <begin position="29"/>
        <end position="286"/>
    </location>
</feature>
<keyword evidence="5" id="KW-1185">Reference proteome</keyword>
<name>A0ABQ5QGE0_9BACT</name>
<dbReference type="InterPro" id="IPR036291">
    <property type="entry name" value="NAD(P)-bd_dom_sf"/>
</dbReference>
<dbReference type="PANTHER" id="PTHR42938">
    <property type="entry name" value="FORMATE DEHYDROGENASE 1"/>
    <property type="match status" value="1"/>
</dbReference>
<dbReference type="CDD" id="cd12173">
    <property type="entry name" value="PGDH_4"/>
    <property type="match status" value="1"/>
</dbReference>